<protein>
    <submittedName>
        <fullName evidence="1">Uncharacterized protein</fullName>
    </submittedName>
</protein>
<reference evidence="1" key="1">
    <citation type="journal article" date="2014" name="Front. Microbiol.">
        <title>High frequency of phylogenetically diverse reductive dehalogenase-homologous genes in deep subseafloor sedimentary metagenomes.</title>
        <authorList>
            <person name="Kawai M."/>
            <person name="Futagami T."/>
            <person name="Toyoda A."/>
            <person name="Takaki Y."/>
            <person name="Nishi S."/>
            <person name="Hori S."/>
            <person name="Arai W."/>
            <person name="Tsubouchi T."/>
            <person name="Morono Y."/>
            <person name="Uchiyama I."/>
            <person name="Ito T."/>
            <person name="Fujiyama A."/>
            <person name="Inagaki F."/>
            <person name="Takami H."/>
        </authorList>
    </citation>
    <scope>NUCLEOTIDE SEQUENCE</scope>
    <source>
        <strain evidence="1">Expedition CK06-06</strain>
    </source>
</reference>
<dbReference type="EMBL" id="BARU01040629">
    <property type="protein sequence ID" value="GAH79682.1"/>
    <property type="molecule type" value="Genomic_DNA"/>
</dbReference>
<name>X1IDB9_9ZZZZ</name>
<dbReference type="AlphaFoldDB" id="X1IDB9"/>
<evidence type="ECO:0000313" key="1">
    <source>
        <dbReference type="EMBL" id="GAH79682.1"/>
    </source>
</evidence>
<gene>
    <name evidence="1" type="ORF">S03H2_62781</name>
</gene>
<comment type="caution">
    <text evidence="1">The sequence shown here is derived from an EMBL/GenBank/DDBJ whole genome shotgun (WGS) entry which is preliminary data.</text>
</comment>
<sequence length="82" mass="9359">MDGKPISIKDLNPGDFRDLPVVLKCGAVNYEIGYVSRVRMGREEIYGDLILKLTGSLKLESIRNEEDEIIGTRPVEYEFVRQ</sequence>
<organism evidence="1">
    <name type="scientific">marine sediment metagenome</name>
    <dbReference type="NCBI Taxonomy" id="412755"/>
    <lineage>
        <taxon>unclassified sequences</taxon>
        <taxon>metagenomes</taxon>
        <taxon>ecological metagenomes</taxon>
    </lineage>
</organism>
<proteinExistence type="predicted"/>
<accession>X1IDB9</accession>